<dbReference type="OrthoDB" id="6235552at2759"/>
<keyword evidence="1" id="KW-0175">Coiled coil</keyword>
<dbReference type="EMBL" id="UZAN01062381">
    <property type="protein sequence ID" value="VDP93215.1"/>
    <property type="molecule type" value="Genomic_DNA"/>
</dbReference>
<keyword evidence="3" id="KW-1185">Reference proteome</keyword>
<feature type="coiled-coil region" evidence="1">
    <location>
        <begin position="187"/>
        <end position="225"/>
    </location>
</feature>
<protein>
    <submittedName>
        <fullName evidence="2">Uncharacterized protein</fullName>
    </submittedName>
</protein>
<accession>A0A3P8IYG4</accession>
<evidence type="ECO:0000313" key="2">
    <source>
        <dbReference type="EMBL" id="VDP93215.1"/>
    </source>
</evidence>
<gene>
    <name evidence="2" type="ORF">ECPE_LOCUS15943</name>
</gene>
<organism evidence="2 3">
    <name type="scientific">Echinostoma caproni</name>
    <dbReference type="NCBI Taxonomy" id="27848"/>
    <lineage>
        <taxon>Eukaryota</taxon>
        <taxon>Metazoa</taxon>
        <taxon>Spiralia</taxon>
        <taxon>Lophotrochozoa</taxon>
        <taxon>Platyhelminthes</taxon>
        <taxon>Trematoda</taxon>
        <taxon>Digenea</taxon>
        <taxon>Plagiorchiida</taxon>
        <taxon>Echinostomata</taxon>
        <taxon>Echinostomatoidea</taxon>
        <taxon>Echinostomatidae</taxon>
        <taxon>Echinostoma</taxon>
    </lineage>
</organism>
<sequence length="233" mass="26352">MWGDFFVARISFNVAYDADEYRFNMSDDSLMNLTPMDSLISALSSVAELKTDLSQLSELMQSQDVSVGLPVPDQGMSMQIVPSSEHANFLDDTKVPDEKAAVVLRQNLLSAARSLLDACTDVRKMLLCHRQGLFDASEKVTAILTESELSRMEAIESKVQNSGEHETNTFESHDTTVVSPFDQTVVFELLERQVKNSVEEIEQHKLEFQRELAQIASELNRFKGEFKKIYLFK</sequence>
<dbReference type="AlphaFoldDB" id="A0A3P8IYG4"/>
<dbReference type="Proteomes" id="UP000272942">
    <property type="component" value="Unassembled WGS sequence"/>
</dbReference>
<reference evidence="2 3" key="1">
    <citation type="submission" date="2018-11" db="EMBL/GenBank/DDBJ databases">
        <authorList>
            <consortium name="Pathogen Informatics"/>
        </authorList>
    </citation>
    <scope>NUCLEOTIDE SEQUENCE [LARGE SCALE GENOMIC DNA]</scope>
    <source>
        <strain evidence="2 3">Egypt</strain>
    </source>
</reference>
<proteinExistence type="predicted"/>
<name>A0A3P8IYG4_9TREM</name>
<evidence type="ECO:0000256" key="1">
    <source>
        <dbReference type="SAM" id="Coils"/>
    </source>
</evidence>
<evidence type="ECO:0000313" key="3">
    <source>
        <dbReference type="Proteomes" id="UP000272942"/>
    </source>
</evidence>